<evidence type="ECO:0000256" key="5">
    <source>
        <dbReference type="SAM" id="Phobius"/>
    </source>
</evidence>
<keyword evidence="3 5" id="KW-1133">Transmembrane helix</keyword>
<dbReference type="InterPro" id="IPR024129">
    <property type="entry name" value="Sphingomy_SMPD4"/>
</dbReference>
<dbReference type="GO" id="GO:0046513">
    <property type="term" value="P:ceramide biosynthetic process"/>
    <property type="evidence" value="ECO:0007669"/>
    <property type="project" value="TreeGrafter"/>
</dbReference>
<dbReference type="STRING" id="188477.A0A3S0Z739"/>
<proteinExistence type="predicted"/>
<name>A0A3S0Z739_ELYCH</name>
<comment type="caution">
    <text evidence="6">The sequence shown here is derived from an EMBL/GenBank/DDBJ whole genome shotgun (WGS) entry which is preliminary data.</text>
</comment>
<keyword evidence="4 5" id="KW-0472">Membrane</keyword>
<sequence>MQRVVDQLSLALDTVRQQQQAKPAVCTNKRQGFFASLFSGDSDTGRSPFSSPEYKRLPAHLEQAIHNFCNIFMITKPSTVPEVDQMLNSSIGEDSRFLTESDSLYPECITTANGLKLTNLGRRQLLNRERKFEEFYTGDPDIQPVRSYENTTMVRLLFHFCTFLNSYFEAELTELYQRATFVGRFARVYLQPPVSPEQQRRQVGSPNSKHSYLARSHQPRVSLRFLASYRTLAHLGLAYLLAVLVLGCGTAGFLMLVLSAVILYGLCLASVRTITGEPACLQL</sequence>
<keyword evidence="2 5" id="KW-0812">Transmembrane</keyword>
<feature type="transmembrane region" description="Helical" evidence="5">
    <location>
        <begin position="237"/>
        <end position="266"/>
    </location>
</feature>
<accession>A0A3S0Z739</accession>
<evidence type="ECO:0000256" key="2">
    <source>
        <dbReference type="ARBA" id="ARBA00022692"/>
    </source>
</evidence>
<dbReference type="GO" id="GO:0046475">
    <property type="term" value="P:glycerophospholipid catabolic process"/>
    <property type="evidence" value="ECO:0007669"/>
    <property type="project" value="TreeGrafter"/>
</dbReference>
<dbReference type="GO" id="GO:0016020">
    <property type="term" value="C:membrane"/>
    <property type="evidence" value="ECO:0007669"/>
    <property type="project" value="UniProtKB-SubCell"/>
</dbReference>
<organism evidence="6 7">
    <name type="scientific">Elysia chlorotica</name>
    <name type="common">Eastern emerald elysia</name>
    <name type="synonym">Sea slug</name>
    <dbReference type="NCBI Taxonomy" id="188477"/>
    <lineage>
        <taxon>Eukaryota</taxon>
        <taxon>Metazoa</taxon>
        <taxon>Spiralia</taxon>
        <taxon>Lophotrochozoa</taxon>
        <taxon>Mollusca</taxon>
        <taxon>Gastropoda</taxon>
        <taxon>Heterobranchia</taxon>
        <taxon>Euthyneura</taxon>
        <taxon>Panpulmonata</taxon>
        <taxon>Sacoglossa</taxon>
        <taxon>Placobranchoidea</taxon>
        <taxon>Plakobranchidae</taxon>
        <taxon>Elysia</taxon>
    </lineage>
</organism>
<comment type="subcellular location">
    <subcellularLocation>
        <location evidence="1">Membrane</location>
        <topology evidence="1">Single-pass membrane protein</topology>
    </subcellularLocation>
</comment>
<dbReference type="PANTHER" id="PTHR12988:SF6">
    <property type="entry name" value="SPHINGOMYELIN PHOSPHODIESTERASE 4"/>
    <property type="match status" value="1"/>
</dbReference>
<gene>
    <name evidence="6" type="ORF">EGW08_020136</name>
</gene>
<dbReference type="PANTHER" id="PTHR12988">
    <property type="entry name" value="SPHINGOMYELIN PHOSPHODIESTERASE 4"/>
    <property type="match status" value="1"/>
</dbReference>
<evidence type="ECO:0000313" key="7">
    <source>
        <dbReference type="Proteomes" id="UP000271974"/>
    </source>
</evidence>
<evidence type="ECO:0000256" key="4">
    <source>
        <dbReference type="ARBA" id="ARBA00023136"/>
    </source>
</evidence>
<dbReference type="GO" id="GO:0006685">
    <property type="term" value="P:sphingomyelin catabolic process"/>
    <property type="evidence" value="ECO:0007669"/>
    <property type="project" value="TreeGrafter"/>
</dbReference>
<dbReference type="EMBL" id="RQTK01001113">
    <property type="protein sequence ID" value="RUS72110.1"/>
    <property type="molecule type" value="Genomic_DNA"/>
</dbReference>
<reference evidence="6 7" key="1">
    <citation type="submission" date="2019-01" db="EMBL/GenBank/DDBJ databases">
        <title>A draft genome assembly of the solar-powered sea slug Elysia chlorotica.</title>
        <authorList>
            <person name="Cai H."/>
            <person name="Li Q."/>
            <person name="Fang X."/>
            <person name="Li J."/>
            <person name="Curtis N.E."/>
            <person name="Altenburger A."/>
            <person name="Shibata T."/>
            <person name="Feng M."/>
            <person name="Maeda T."/>
            <person name="Schwartz J.A."/>
            <person name="Shigenobu S."/>
            <person name="Lundholm N."/>
            <person name="Nishiyama T."/>
            <person name="Yang H."/>
            <person name="Hasebe M."/>
            <person name="Li S."/>
            <person name="Pierce S.K."/>
            <person name="Wang J."/>
        </authorList>
    </citation>
    <scope>NUCLEOTIDE SEQUENCE [LARGE SCALE GENOMIC DNA]</scope>
    <source>
        <strain evidence="6">EC2010</strain>
        <tissue evidence="6">Whole organism of an adult</tissue>
    </source>
</reference>
<dbReference type="GO" id="GO:0050290">
    <property type="term" value="F:sphingomyelin phosphodiesterase D activity"/>
    <property type="evidence" value="ECO:0007669"/>
    <property type="project" value="InterPro"/>
</dbReference>
<dbReference type="Pfam" id="PF14724">
    <property type="entry name" value="mit_SMPDase"/>
    <property type="match status" value="1"/>
</dbReference>
<dbReference type="AlphaFoldDB" id="A0A3S0Z739"/>
<evidence type="ECO:0000313" key="6">
    <source>
        <dbReference type="EMBL" id="RUS72110.1"/>
    </source>
</evidence>
<keyword evidence="7" id="KW-1185">Reference proteome</keyword>
<evidence type="ECO:0000256" key="3">
    <source>
        <dbReference type="ARBA" id="ARBA00022989"/>
    </source>
</evidence>
<dbReference type="Proteomes" id="UP000271974">
    <property type="component" value="Unassembled WGS sequence"/>
</dbReference>
<evidence type="ECO:0008006" key="8">
    <source>
        <dbReference type="Google" id="ProtNLM"/>
    </source>
</evidence>
<evidence type="ECO:0000256" key="1">
    <source>
        <dbReference type="ARBA" id="ARBA00004167"/>
    </source>
</evidence>
<dbReference type="OrthoDB" id="10251508at2759"/>
<protein>
    <recommendedName>
        <fullName evidence="8">Sphingomyelin phosphodiesterase 4</fullName>
    </recommendedName>
</protein>